<feature type="compositionally biased region" description="Polar residues" evidence="1">
    <location>
        <begin position="1659"/>
        <end position="1679"/>
    </location>
</feature>
<feature type="region of interest" description="Disordered" evidence="1">
    <location>
        <begin position="1464"/>
        <end position="1497"/>
    </location>
</feature>
<dbReference type="PANTHER" id="PTHR22928:SF3">
    <property type="entry name" value="TELOMERE-ASSOCIATED PROTEIN RIF1"/>
    <property type="match status" value="1"/>
</dbReference>
<feature type="compositionally biased region" description="Basic and acidic residues" evidence="1">
    <location>
        <begin position="1363"/>
        <end position="1372"/>
    </location>
</feature>
<feature type="region of interest" description="Disordered" evidence="1">
    <location>
        <begin position="1003"/>
        <end position="1036"/>
    </location>
</feature>
<feature type="region of interest" description="Disordered" evidence="1">
    <location>
        <begin position="952"/>
        <end position="974"/>
    </location>
</feature>
<proteinExistence type="predicted"/>
<feature type="compositionally biased region" description="Polar residues" evidence="1">
    <location>
        <begin position="1147"/>
        <end position="1157"/>
    </location>
</feature>
<feature type="compositionally biased region" description="Basic and acidic residues" evidence="1">
    <location>
        <begin position="1692"/>
        <end position="1710"/>
    </location>
</feature>
<feature type="compositionally biased region" description="Low complexity" evidence="1">
    <location>
        <begin position="952"/>
        <end position="971"/>
    </location>
</feature>
<keyword evidence="3" id="KW-1185">Reference proteome</keyword>
<evidence type="ECO:0000256" key="1">
    <source>
        <dbReference type="SAM" id="MobiDB-lite"/>
    </source>
</evidence>
<dbReference type="EMBL" id="OU963899">
    <property type="protein sequence ID" value="CAH0406408.1"/>
    <property type="molecule type" value="Genomic_DNA"/>
</dbReference>
<feature type="compositionally biased region" description="Low complexity" evidence="1">
    <location>
        <begin position="1713"/>
        <end position="1724"/>
    </location>
</feature>
<dbReference type="Proteomes" id="UP001153292">
    <property type="component" value="Chromosome 6"/>
</dbReference>
<feature type="region of interest" description="Disordered" evidence="1">
    <location>
        <begin position="1645"/>
        <end position="1735"/>
    </location>
</feature>
<feature type="region of interest" description="Disordered" evidence="1">
    <location>
        <begin position="1071"/>
        <end position="1157"/>
    </location>
</feature>
<feature type="compositionally biased region" description="Basic and acidic residues" evidence="1">
    <location>
        <begin position="1381"/>
        <end position="1390"/>
    </location>
</feature>
<name>A0ABN8B9Q8_CHISP</name>
<reference evidence="2" key="1">
    <citation type="submission" date="2021-12" db="EMBL/GenBank/DDBJ databases">
        <authorList>
            <person name="King R."/>
        </authorList>
    </citation>
    <scope>NUCLEOTIDE SEQUENCE</scope>
</reference>
<dbReference type="PANTHER" id="PTHR22928">
    <property type="entry name" value="TELOMERE-ASSOCIATED PROTEIN RIF1"/>
    <property type="match status" value="1"/>
</dbReference>
<evidence type="ECO:0000313" key="3">
    <source>
        <dbReference type="Proteomes" id="UP001153292"/>
    </source>
</evidence>
<sequence>MPEENIAMDLYVVLDLLEDRTLNKPLARSQNYRHFQKALDSNTEMSILMVDRLLAVCVQDLQEDKQYSLTILKIINVILKKTKPGDLSTLNNLLTSILEVLNIIKTTAFLNNVETLQALTFETVVSYPDFVLIDLATLHADAVMEVLNLYCHERVPLTIRCLPCLLVYKILQVLPKEKKIIFLKSNLRIWFTKLIPTIMGSMVSESISVKPLETLEALSDGLVHIDYADDVHWHTVLECIYNSKTYPQLMKNMLLKGSKCWHRLWIVFIKLLKHQITRITNPGGSPINSMLPVVETAFKMDVANRCRAFQCWDILISNFHKETNEAHIVKRLRLLIIPLKSNNAKVEETILAKLNTWWHLLRCFHNKMDKFIDEILISFLHFCFGKHNAQNQQALVPCLLTDKTKKRAVEAFIEIAGHLNCSGCVDFPKLNGRVVSKKILVDYWNDWVHSLKVAIKICTENVGVTLQQTICLLKLFVQIIGELPDNNIRRDLFDELLASIETMAQGGSANSEIKISLVCSLFGDGKVKPLLKNRAAQEGPIFKIIKMLMAPSLNEYYRSKPIKEVITRLKPSIQYIIIETLCTPEQIINWISISRFAKDNVSILWTAFCEVLLDMKYNDLPNLDKVLLWPWMWENCFIDATYSSFVWYELFEFLYPKAIDANVKLSIIPLLWSNEVNNSNLLLKVCGAMVILKYALAQEKDYDKSVELLMETTNRIESYKQIKNIAESLICILISVMEKRTWKIKLGKNTMRCVSNMIKLITNELQQNDDVEHCTSLLQNLLKGVVFFFSLCHKQQSFLNVIADELLNLVPLAKKQEKIKICILPIMKTCFANMKEDGTAYYNEIKTAIDHMECNDDLANKTVEKHIETNEKFTTPDAKIMTRKGKRKEANIVNTVVENGEEFIVVKSNWKFNPRKLTENQKEKLQRKREDIPALYQDLSQSQDEFKLISWKTDSQDSSSTNSKSSSISKSTKAEDISNILKNIPSSEVVPKILENNFSVAPKEQSVEANTTENSTTKVIDTLKQTTTPKDAKSPRMALKDRVFRNVRNLIEKAGVQKDNKDLSESLVQIENIPKTPPSKSKDNDNSDLIYSAPAKINSERPSRVKRKPKKFDDTEIFALKRSRRTSSQSESQHETEISDEPLVADISQNNTNDSKCNTLADNELGEKVLTESVNDNVKNTVSENDRKLEVSPDKTSITPLIKGTYSITDDKLNKMLHKHDESTVCENNLTGNSENPSNDTELLKIEENTEANLLPSDEQKEIIVQENCSNIETATPKPNKKQENGGQRSSAKKVGDKKSRIEKELAIDTVEGHPFLKIKTERRVTRKAFVNPLNNSRRKSLTEKLNKSKSDNKLITKVANPKKKDKERASTESESNCELEMTKESHSNDTDTSEDLPLSEDIIESSQDSTLTTISATSTKSVVKKVSVIIEKCPLISSENDPLTRLNILQNDLEISNKSSINERSDKFGKDDDSVLPQNKTVSQDLDKDSTENMDTEPIDDKTIELKDNSNDVIIINDEESPIVINTEDSSVGSETQEIAEADTQPIDPKHFMEHTNCTTNTSEKNIHSEGDQEVAIQSCNYNIEANKECLITENTHSDVTKSISESIEASSQAEVDDNTASLPYKDEEQRKKDFLNNTLEISPIKTMSPVREEKSPSPETSNDYVVIQLSSPVQSNGEPFEKCGSPEIFTEDKVSPDKRDLSPPREETNVNNNSSPSSSLSLKKNKTQVRSGGRAAQMLGLCVPDRIQTIINSERVETEELKKSSPSNTPARRNLRILYNSVGEANENCEGSEDSENFLKFKRSLPTSDCSPSGPILKRKLAEITDEATVTPASKRKRVSFHDPPVSTTVSVQKYIEPCGIRSPQNSALKRQERQNLRSQTTLKPPKKLDNVFKLDSVLTKTVESFTEIDRTGTDDTQSMSLDDTPAVEIIKNSDLNDTDPLCPELLDCTDPIDVIASDLSSPTMKTVFLKELEGTLATVGDLAKMTELEVNRLCIKAPKVKIAKKVLNDYALKKAFDQTGPREVIVINDDSDITPELMIPAKMDIETQTNDKVVKNSDMQTDTNVLTAVSVQTDEINTCHRDVQTEESGSKSTKDIITTCIAEKPDFVELLVHNLDESSKLTIAETVSFDAITKAFMNKVTPSNSNTLITQILKKQSESQNPNQELAFLRHYICERFQNRDLVLFCSQLLANIHARPS</sequence>
<organism evidence="2 3">
    <name type="scientific">Chilo suppressalis</name>
    <name type="common">Asiatic rice borer moth</name>
    <dbReference type="NCBI Taxonomy" id="168631"/>
    <lineage>
        <taxon>Eukaryota</taxon>
        <taxon>Metazoa</taxon>
        <taxon>Ecdysozoa</taxon>
        <taxon>Arthropoda</taxon>
        <taxon>Hexapoda</taxon>
        <taxon>Insecta</taxon>
        <taxon>Pterygota</taxon>
        <taxon>Neoptera</taxon>
        <taxon>Endopterygota</taxon>
        <taxon>Lepidoptera</taxon>
        <taxon>Glossata</taxon>
        <taxon>Ditrysia</taxon>
        <taxon>Pyraloidea</taxon>
        <taxon>Crambidae</taxon>
        <taxon>Crambinae</taxon>
        <taxon>Chilo</taxon>
    </lineage>
</organism>
<feature type="region of interest" description="Disordered" evidence="1">
    <location>
        <begin position="1607"/>
        <end position="1631"/>
    </location>
</feature>
<feature type="region of interest" description="Disordered" evidence="1">
    <location>
        <begin position="1270"/>
        <end position="1300"/>
    </location>
</feature>
<evidence type="ECO:0008006" key="4">
    <source>
        <dbReference type="Google" id="ProtNLM"/>
    </source>
</evidence>
<protein>
    <recommendedName>
        <fullName evidence="4">Telomere-associated protein Rif1 N-terminal domain-containing protein</fullName>
    </recommendedName>
</protein>
<evidence type="ECO:0000313" key="2">
    <source>
        <dbReference type="EMBL" id="CAH0406408.1"/>
    </source>
</evidence>
<gene>
    <name evidence="2" type="ORF">CHILSU_LOCUS9784</name>
</gene>
<accession>A0ABN8B9Q8</accession>
<feature type="region of interest" description="Disordered" evidence="1">
    <location>
        <begin position="1330"/>
        <end position="1396"/>
    </location>
</feature>
<feature type="compositionally biased region" description="Basic and acidic residues" evidence="1">
    <location>
        <begin position="1341"/>
        <end position="1355"/>
    </location>
</feature>
<feature type="compositionally biased region" description="Basic and acidic residues" evidence="1">
    <location>
        <begin position="1464"/>
        <end position="1474"/>
    </location>
</feature>
<feature type="compositionally biased region" description="Polar residues" evidence="1">
    <location>
        <begin position="1007"/>
        <end position="1029"/>
    </location>
</feature>